<dbReference type="GO" id="GO:0016020">
    <property type="term" value="C:membrane"/>
    <property type="evidence" value="ECO:0007669"/>
    <property type="project" value="InterPro"/>
</dbReference>
<feature type="transmembrane region" description="Helical" evidence="1">
    <location>
        <begin position="691"/>
        <end position="712"/>
    </location>
</feature>
<dbReference type="PANTHER" id="PTHR34220">
    <property type="entry name" value="SENSOR HISTIDINE KINASE YPDA"/>
    <property type="match status" value="1"/>
</dbReference>
<dbReference type="SUPFAM" id="SSF55874">
    <property type="entry name" value="ATPase domain of HSP90 chaperone/DNA topoisomerase II/histidine kinase"/>
    <property type="match status" value="1"/>
</dbReference>
<sequence>MKFKCIVFLLFMVLLRQTSFAQKTMLAWNYNMYNSALATNNIYKIICDNNGHLWMATDRGIVLYNFSSFTTYNQLIDNDIANLFYEQNTSKLFALTYNSKLLQVNTQTKNIVSIISKNKVLGAFMYAYRYKGSLFFISSNQKFRLEHNKLIELPADNTIYKQYLDSDKSASTIPFKKFYEEITWENILKSSIRFDIFKSRNFMRLTKYNTVSIDGKIYHKHNNKYYNIIYAEKFKLKENQFITDIEIIDSDLYIAIYGRNGGVFRCKNYFSEPEKAVFTRISDPGSCTSICKDKLNNLWYSLVGKGLFLINKPALNTQIIANKDITQSDNQFIAVNDSLALFREGALESARTLLFDYQIGNLSTFNNRDTRIDLKQRKIYASLTDQDRRPYKDISHNKKMRFIKDSIKYLDANYKDHKISTHTNRIYRKGDYFENIVTLYAEDDSIYLYDLKKNNIERKLHLDNVGAINSIYFYNRNKIFLCANNGVYATDINFRKPKKLSSKVFKKVLINHNAAFFISNEAIEYMNLNTGQIRQVFNVKTYSPIFSILDFDLSENKIHVLTNIGYVNLEQSIIQSSATQINFNLEEIKLKSSSIYQPKETININRLDANEIKFVVQFLNPENKFYKKSYAFIKQDEAENWKSFNEDDFILTNITPGNYILKIKVGFSSTSKDKILTYFIKIEPAFWQTDWFIITSIILTVASIVAITGLIIKHNAQRKLTSVILEKHILEIENRAFLNQLNPHFLFNALNTLQDYIIRKDTHNGIIYLQRVASLHRNILQFNTKNYINVAEEKAFLEKYLFVQQKRFSDKFTFTITISEHAEQMKIPPMLLQPIVENAIEHGFSNTEPDKKININFEKIQGYLQISIVDNGTGTLEKISSLIEGHALYIISERLNFINLKNNTRNNSMDFKANKPKGLIVNLTIDL</sequence>
<keyword evidence="1" id="KW-0472">Membrane</keyword>
<name>A0A3N0BS87_9SPHI</name>
<dbReference type="Gene3D" id="2.130.10.10">
    <property type="entry name" value="YVTN repeat-like/Quinoprotein amine dehydrogenase"/>
    <property type="match status" value="2"/>
</dbReference>
<feature type="chain" id="PRO_5017987048" description="Signal transduction histidine kinase internal region domain-containing protein" evidence="2">
    <location>
        <begin position="22"/>
        <end position="927"/>
    </location>
</feature>
<evidence type="ECO:0000256" key="2">
    <source>
        <dbReference type="SAM" id="SignalP"/>
    </source>
</evidence>
<feature type="signal peptide" evidence="2">
    <location>
        <begin position="1"/>
        <end position="21"/>
    </location>
</feature>
<dbReference type="InterPro" id="IPR015943">
    <property type="entry name" value="WD40/YVTN_repeat-like_dom_sf"/>
</dbReference>
<protein>
    <recommendedName>
        <fullName evidence="3">Signal transduction histidine kinase internal region domain-containing protein</fullName>
    </recommendedName>
</protein>
<dbReference type="InterPro" id="IPR010559">
    <property type="entry name" value="Sig_transdc_His_kin_internal"/>
</dbReference>
<dbReference type="InterPro" id="IPR036890">
    <property type="entry name" value="HATPase_C_sf"/>
</dbReference>
<evidence type="ECO:0000313" key="4">
    <source>
        <dbReference type="EMBL" id="RNL51855.1"/>
    </source>
</evidence>
<dbReference type="EMBL" id="RBEE01000025">
    <property type="protein sequence ID" value="RNL51855.1"/>
    <property type="molecule type" value="Genomic_DNA"/>
</dbReference>
<evidence type="ECO:0000256" key="1">
    <source>
        <dbReference type="SAM" id="Phobius"/>
    </source>
</evidence>
<keyword evidence="5" id="KW-1185">Reference proteome</keyword>
<dbReference type="RefSeq" id="WP_148042802.1">
    <property type="nucleotide sequence ID" value="NZ_RBEE01000025.1"/>
</dbReference>
<feature type="domain" description="Signal transduction histidine kinase internal region" evidence="3">
    <location>
        <begin position="735"/>
        <end position="812"/>
    </location>
</feature>
<keyword evidence="2" id="KW-0732">Signal</keyword>
<comment type="caution">
    <text evidence="4">The sequence shown here is derived from an EMBL/GenBank/DDBJ whole genome shotgun (WGS) entry which is preliminary data.</text>
</comment>
<dbReference type="InterPro" id="IPR011110">
    <property type="entry name" value="Reg_prop"/>
</dbReference>
<reference evidence="4 5" key="1">
    <citation type="submission" date="2018-10" db="EMBL/GenBank/DDBJ databases">
        <title>Genome sequencing of Pedobacter jejuensis TNB23.</title>
        <authorList>
            <person name="Cho Y.-J."/>
            <person name="Cho A."/>
            <person name="Kim O.-S."/>
        </authorList>
    </citation>
    <scope>NUCLEOTIDE SEQUENCE [LARGE SCALE GENOMIC DNA]</scope>
    <source>
        <strain evidence="4 5">TNB23</strain>
    </source>
</reference>
<dbReference type="PANTHER" id="PTHR34220:SF7">
    <property type="entry name" value="SENSOR HISTIDINE KINASE YPDA"/>
    <property type="match status" value="1"/>
</dbReference>
<dbReference type="Pfam" id="PF06580">
    <property type="entry name" value="His_kinase"/>
    <property type="match status" value="1"/>
</dbReference>
<dbReference type="Gene3D" id="3.30.565.10">
    <property type="entry name" value="Histidine kinase-like ATPase, C-terminal domain"/>
    <property type="match status" value="1"/>
</dbReference>
<evidence type="ECO:0000313" key="5">
    <source>
        <dbReference type="Proteomes" id="UP000274046"/>
    </source>
</evidence>
<dbReference type="OrthoDB" id="6190788at2"/>
<keyword evidence="1" id="KW-0812">Transmembrane</keyword>
<evidence type="ECO:0000259" key="3">
    <source>
        <dbReference type="Pfam" id="PF06580"/>
    </source>
</evidence>
<accession>A0A3N0BS87</accession>
<proteinExistence type="predicted"/>
<dbReference type="Proteomes" id="UP000274046">
    <property type="component" value="Unassembled WGS sequence"/>
</dbReference>
<dbReference type="InterPro" id="IPR050640">
    <property type="entry name" value="Bact_2-comp_sensor_kinase"/>
</dbReference>
<dbReference type="SUPFAM" id="SSF82171">
    <property type="entry name" value="DPP6 N-terminal domain-like"/>
    <property type="match status" value="1"/>
</dbReference>
<dbReference type="GO" id="GO:0000155">
    <property type="term" value="F:phosphorelay sensor kinase activity"/>
    <property type="evidence" value="ECO:0007669"/>
    <property type="project" value="InterPro"/>
</dbReference>
<dbReference type="AlphaFoldDB" id="A0A3N0BS87"/>
<dbReference type="Pfam" id="PF07494">
    <property type="entry name" value="Reg_prop"/>
    <property type="match status" value="1"/>
</dbReference>
<keyword evidence="1" id="KW-1133">Transmembrane helix</keyword>
<organism evidence="4 5">
    <name type="scientific">Pedobacter jejuensis</name>
    <dbReference type="NCBI Taxonomy" id="1268550"/>
    <lineage>
        <taxon>Bacteria</taxon>
        <taxon>Pseudomonadati</taxon>
        <taxon>Bacteroidota</taxon>
        <taxon>Sphingobacteriia</taxon>
        <taxon>Sphingobacteriales</taxon>
        <taxon>Sphingobacteriaceae</taxon>
        <taxon>Pedobacter</taxon>
    </lineage>
</organism>
<gene>
    <name evidence="4" type="ORF">D7004_13750</name>
</gene>